<dbReference type="InterPro" id="IPR012341">
    <property type="entry name" value="6hp_glycosidase-like_sf"/>
</dbReference>
<proteinExistence type="inferred from homology"/>
<sequence length="410" mass="44909">MVESSSLWQDPDHRAALSADARALLAFHSASLSADGGFMPLGTDGTPQHGAAQELHVTTRMVHSYAMGQAWGAPDCAAIIDAGMRALWHWHRDADQGGYVWAVHGPQPQDSRKLAYGHVFVLLAASSAQEVGHEDAPRLFGDIAAVLERHFWDDAAGRLREEFARDWQPISRYRGMNANMHGVEAFLAAYEATGQDIWLDRAGRILDFFTGQMAGAHGQRIPEHYTESWQVDPDFRGDPVFRPPGTTPGHSLEFARLLLQHWDLTGRTDPTALPRARALTQTALSDAWLPEGGLAYTLTPGRMVDQAVRLWWPVAEGLGALAMLQKLDPTPQDAAWYARLHDFARAHFIDTRHGGWHPELGADGLPAANIFSGKPDIYHALQADLLALVPGVSRVFAGLRALAARGLDGQ</sequence>
<evidence type="ECO:0000256" key="1">
    <source>
        <dbReference type="ARBA" id="ARBA00008558"/>
    </source>
</evidence>
<dbReference type="PANTHER" id="PTHR15108">
    <property type="entry name" value="N-ACYLGLUCOSAMINE-2-EPIMERASE"/>
    <property type="match status" value="1"/>
</dbReference>
<name>A0ABP2BW73_9RHOB</name>
<dbReference type="SUPFAM" id="SSF48208">
    <property type="entry name" value="Six-hairpin glycosidases"/>
    <property type="match status" value="1"/>
</dbReference>
<reference evidence="3 4" key="1">
    <citation type="submission" date="2016-01" db="EMBL/GenBank/DDBJ databases">
        <authorList>
            <person name="Varghese N."/>
        </authorList>
    </citation>
    <scope>NUCLEOTIDE SEQUENCE [LARGE SCALE GENOMIC DNA]</scope>
    <source>
        <strain evidence="3 4">HL-91</strain>
    </source>
</reference>
<protein>
    <submittedName>
        <fullName evidence="3">Mannose or cellobiose epimerase, N-acyl-D-glucosamine 2-epimerase family</fullName>
    </submittedName>
</protein>
<dbReference type="EMBL" id="FBYC01000004">
    <property type="protein sequence ID" value="CUX81060.1"/>
    <property type="molecule type" value="Genomic_DNA"/>
</dbReference>
<dbReference type="Gene3D" id="1.50.10.10">
    <property type="match status" value="1"/>
</dbReference>
<organism evidence="3 4">
    <name type="scientific">Roseibaca calidilacus</name>
    <dbReference type="NCBI Taxonomy" id="1666912"/>
    <lineage>
        <taxon>Bacteria</taxon>
        <taxon>Pseudomonadati</taxon>
        <taxon>Pseudomonadota</taxon>
        <taxon>Alphaproteobacteria</taxon>
        <taxon>Rhodobacterales</taxon>
        <taxon>Paracoccaceae</taxon>
        <taxon>Roseinatronobacter</taxon>
    </lineage>
</organism>
<dbReference type="Proteomes" id="UP000182045">
    <property type="component" value="Unassembled WGS sequence"/>
</dbReference>
<accession>A0ABP2BW73</accession>
<gene>
    <name evidence="3" type="ORF">Ga0058931_1497</name>
</gene>
<dbReference type="InterPro" id="IPR008928">
    <property type="entry name" value="6-hairpin_glycosidase_sf"/>
</dbReference>
<dbReference type="InterPro" id="IPR010819">
    <property type="entry name" value="AGE/CE"/>
</dbReference>
<evidence type="ECO:0000256" key="2">
    <source>
        <dbReference type="ARBA" id="ARBA00023235"/>
    </source>
</evidence>
<keyword evidence="2" id="KW-0413">Isomerase</keyword>
<evidence type="ECO:0000313" key="4">
    <source>
        <dbReference type="Proteomes" id="UP000182045"/>
    </source>
</evidence>
<dbReference type="RefSeq" id="WP_245638789.1">
    <property type="nucleotide sequence ID" value="NZ_FBYC01000004.1"/>
</dbReference>
<comment type="similarity">
    <text evidence="1">Belongs to the N-acylglucosamine 2-epimerase family.</text>
</comment>
<evidence type="ECO:0000313" key="3">
    <source>
        <dbReference type="EMBL" id="CUX81060.1"/>
    </source>
</evidence>
<comment type="caution">
    <text evidence="3">The sequence shown here is derived from an EMBL/GenBank/DDBJ whole genome shotgun (WGS) entry which is preliminary data.</text>
</comment>
<keyword evidence="4" id="KW-1185">Reference proteome</keyword>
<dbReference type="Pfam" id="PF07221">
    <property type="entry name" value="GlcNAc_2-epim"/>
    <property type="match status" value="1"/>
</dbReference>